<proteinExistence type="predicted"/>
<dbReference type="Pfam" id="PF05795">
    <property type="entry name" value="Plasmodium_Vir"/>
    <property type="match status" value="1"/>
</dbReference>
<name>A0A1A9AHX4_PLAOA</name>
<dbReference type="EMBL" id="FLRD01000880">
    <property type="protein sequence ID" value="SBT55793.1"/>
    <property type="molecule type" value="Genomic_DNA"/>
</dbReference>
<evidence type="ECO:0000313" key="2">
    <source>
        <dbReference type="EMBL" id="SBT55793.1"/>
    </source>
</evidence>
<organism evidence="2 3">
    <name type="scientific">Plasmodium ovale wallikeri</name>
    <dbReference type="NCBI Taxonomy" id="864142"/>
    <lineage>
        <taxon>Eukaryota</taxon>
        <taxon>Sar</taxon>
        <taxon>Alveolata</taxon>
        <taxon>Apicomplexa</taxon>
        <taxon>Aconoidasida</taxon>
        <taxon>Haemosporida</taxon>
        <taxon>Plasmodiidae</taxon>
        <taxon>Plasmodium</taxon>
        <taxon>Plasmodium (Plasmodium)</taxon>
    </lineage>
</organism>
<reference evidence="3" key="1">
    <citation type="submission" date="2016-05" db="EMBL/GenBank/DDBJ databases">
        <authorList>
            <person name="Naeem Raeece"/>
        </authorList>
    </citation>
    <scope>NUCLEOTIDE SEQUENCE [LARGE SCALE GENOMIC DNA]</scope>
</reference>
<sequence>MDSSLDLLAKTNVYKINSDYEKLFNELDKECIGQDQEYTCEPFDNADIEESFKSEVKKIFNILKRSNKNKNIYIKGKTLGNFNPCIFYKYWFYHKIIYHNFEELDIKKLHRTWNNSLTYIYGNIFGDRCKFYAKSLDDVKILKVLYDYVLFFNNTKYNLLNEIKNCEFCKLLKIYLDKTFTRGKITCNTASPYALCMEHNDTLKSYFDFSELFSLSCEYNVQASQINKCQKLYETLTEKNNPVTENVVTVERDDNEASTSATNFDEPQGSNSNKESVIAGNSVLGLSFTLFILYKFTSFRSLVHRRIGQITHMWKNSQDDEDVLLLHDSETENINFDKTQYKLAYTTI</sequence>
<dbReference type="Proteomes" id="UP000078555">
    <property type="component" value="Unassembled WGS sequence"/>
</dbReference>
<evidence type="ECO:0000256" key="1">
    <source>
        <dbReference type="SAM" id="MobiDB-lite"/>
    </source>
</evidence>
<feature type="region of interest" description="Disordered" evidence="1">
    <location>
        <begin position="252"/>
        <end position="273"/>
    </location>
</feature>
<evidence type="ECO:0000313" key="3">
    <source>
        <dbReference type="Proteomes" id="UP000078555"/>
    </source>
</evidence>
<gene>
    <name evidence="2" type="ORF">POVWA1_072330</name>
</gene>
<protein>
    <submittedName>
        <fullName evidence="2">PIR Superfamily Protein</fullName>
    </submittedName>
</protein>
<accession>A0A1A9AHX4</accession>
<dbReference type="AlphaFoldDB" id="A0A1A9AHX4"/>
<keyword evidence="3" id="KW-1185">Reference proteome</keyword>
<dbReference type="InterPro" id="IPR008780">
    <property type="entry name" value="Plasmodium_Vir"/>
</dbReference>
<feature type="compositionally biased region" description="Polar residues" evidence="1">
    <location>
        <begin position="257"/>
        <end position="273"/>
    </location>
</feature>